<evidence type="ECO:0000313" key="2">
    <source>
        <dbReference type="EMBL" id="MBD3326001.1"/>
    </source>
</evidence>
<dbReference type="InterPro" id="IPR025493">
    <property type="entry name" value="DUF4384"/>
</dbReference>
<dbReference type="AlphaFoldDB" id="A0A9D5JXY0"/>
<organism evidence="2 3">
    <name type="scientific">candidate division KSB3 bacterium</name>
    <dbReference type="NCBI Taxonomy" id="2044937"/>
    <lineage>
        <taxon>Bacteria</taxon>
        <taxon>candidate division KSB3</taxon>
    </lineage>
</organism>
<accession>A0A9D5JXY0</accession>
<protein>
    <submittedName>
        <fullName evidence="2">DUF4384 domain-containing protein</fullName>
    </submittedName>
</protein>
<proteinExistence type="predicted"/>
<comment type="caution">
    <text evidence="2">The sequence shown here is derived from an EMBL/GenBank/DDBJ whole genome shotgun (WGS) entry which is preliminary data.</text>
</comment>
<reference evidence="2" key="1">
    <citation type="submission" date="2019-11" db="EMBL/GenBank/DDBJ databases">
        <title>Microbial mats filling the niche in hypersaline microbial mats.</title>
        <authorList>
            <person name="Wong H.L."/>
            <person name="Macleod F.I."/>
            <person name="White R.A. III"/>
            <person name="Burns B.P."/>
        </authorList>
    </citation>
    <scope>NUCLEOTIDE SEQUENCE</scope>
    <source>
        <strain evidence="2">Rbin_158</strain>
    </source>
</reference>
<dbReference type="Proteomes" id="UP000649604">
    <property type="component" value="Unassembled WGS sequence"/>
</dbReference>
<sequence>MMRHWLIGWLLLVVVFGVGVSVVFAGSSGEEIAVDLSYLARGKGELTFRQLADGGSLESGDSFKIVFTPSERCYVYIYQIDSAGLIYQLFPMEEFGGVWVGNRNPVQAGKTYYIPAEDKSFELDEVTGLETIYLVASHTPETELERQYQRVVQIQHEASGMDEEDLARVDQALEELEAALAMKGRTKGVARLVPDEGSGEPVTWEEDGQFFSILQQRLEGLCDGCVNILEFQHR</sequence>
<gene>
    <name evidence="2" type="ORF">GF339_15560</name>
</gene>
<dbReference type="EMBL" id="WJJP01000508">
    <property type="protein sequence ID" value="MBD3326001.1"/>
    <property type="molecule type" value="Genomic_DNA"/>
</dbReference>
<feature type="domain" description="DUF4384" evidence="1">
    <location>
        <begin position="57"/>
        <end position="140"/>
    </location>
</feature>
<dbReference type="Pfam" id="PF14326">
    <property type="entry name" value="DUF4384"/>
    <property type="match status" value="1"/>
</dbReference>
<name>A0A9D5JXY0_9BACT</name>
<evidence type="ECO:0000313" key="3">
    <source>
        <dbReference type="Proteomes" id="UP000649604"/>
    </source>
</evidence>
<evidence type="ECO:0000259" key="1">
    <source>
        <dbReference type="Pfam" id="PF14326"/>
    </source>
</evidence>